<evidence type="ECO:0000313" key="2">
    <source>
        <dbReference type="Proteomes" id="UP000032142"/>
    </source>
</evidence>
<keyword evidence="2" id="KW-1185">Reference proteome</keyword>
<dbReference type="EMBL" id="KN410896">
    <property type="protein sequence ID" value="KHG18589.1"/>
    <property type="molecule type" value="Genomic_DNA"/>
</dbReference>
<dbReference type="Proteomes" id="UP000032142">
    <property type="component" value="Unassembled WGS sequence"/>
</dbReference>
<sequence length="36" mass="4279">MDLHVKFPLFTSNGRPTWRNSKQISMGKKRMKKKCV</sequence>
<reference evidence="2" key="1">
    <citation type="submission" date="2014-09" db="EMBL/GenBank/DDBJ databases">
        <authorList>
            <person name="Mudge J."/>
            <person name="Ramaraj T."/>
            <person name="Lindquist I.E."/>
            <person name="Bharti A.K."/>
            <person name="Sundararajan A."/>
            <person name="Cameron C.T."/>
            <person name="Woodward J.E."/>
            <person name="May G.D."/>
            <person name="Brubaker C."/>
            <person name="Broadhvest J."/>
            <person name="Wilkins T.A."/>
        </authorList>
    </citation>
    <scope>NUCLEOTIDE SEQUENCE</scope>
    <source>
        <strain evidence="2">cv. AKA8401</strain>
    </source>
</reference>
<proteinExistence type="predicted"/>
<dbReference type="AlphaFoldDB" id="A0A0B0P358"/>
<name>A0A0B0P358_GOSAR</name>
<gene>
    <name evidence="1" type="ORF">F383_24145</name>
</gene>
<organism evidence="1 2">
    <name type="scientific">Gossypium arboreum</name>
    <name type="common">Tree cotton</name>
    <name type="synonym">Gossypium nanking</name>
    <dbReference type="NCBI Taxonomy" id="29729"/>
    <lineage>
        <taxon>Eukaryota</taxon>
        <taxon>Viridiplantae</taxon>
        <taxon>Streptophyta</taxon>
        <taxon>Embryophyta</taxon>
        <taxon>Tracheophyta</taxon>
        <taxon>Spermatophyta</taxon>
        <taxon>Magnoliopsida</taxon>
        <taxon>eudicotyledons</taxon>
        <taxon>Gunneridae</taxon>
        <taxon>Pentapetalae</taxon>
        <taxon>rosids</taxon>
        <taxon>malvids</taxon>
        <taxon>Malvales</taxon>
        <taxon>Malvaceae</taxon>
        <taxon>Malvoideae</taxon>
        <taxon>Gossypium</taxon>
    </lineage>
</organism>
<protein>
    <submittedName>
        <fullName evidence="1">Uncharacterized protein</fullName>
    </submittedName>
</protein>
<accession>A0A0B0P358</accession>
<evidence type="ECO:0000313" key="1">
    <source>
        <dbReference type="EMBL" id="KHG18589.1"/>
    </source>
</evidence>